<name>Q8KCX7_CHLTE</name>
<dbReference type="KEGG" id="cte:CT1280"/>
<feature type="transmembrane region" description="Helical" evidence="1">
    <location>
        <begin position="31"/>
        <end position="53"/>
    </location>
</feature>
<keyword evidence="1" id="KW-0812">Transmembrane</keyword>
<dbReference type="AlphaFoldDB" id="Q8KCX7"/>
<evidence type="ECO:0000313" key="2">
    <source>
        <dbReference type="EMBL" id="AAM72510.1"/>
    </source>
</evidence>
<dbReference type="Proteomes" id="UP000001007">
    <property type="component" value="Chromosome"/>
</dbReference>
<proteinExistence type="predicted"/>
<keyword evidence="3" id="KW-1185">Reference proteome</keyword>
<evidence type="ECO:0000256" key="1">
    <source>
        <dbReference type="SAM" id="Phobius"/>
    </source>
</evidence>
<dbReference type="EnsemblBacteria" id="AAM72510">
    <property type="protein sequence ID" value="AAM72510"/>
    <property type="gene ID" value="CT1280"/>
</dbReference>
<dbReference type="EMBL" id="AE006470">
    <property type="protein sequence ID" value="AAM72510.1"/>
    <property type="molecule type" value="Genomic_DNA"/>
</dbReference>
<gene>
    <name evidence="2" type="ordered locus">CT1280</name>
</gene>
<dbReference type="RefSeq" id="WP_010932949.1">
    <property type="nucleotide sequence ID" value="NC_002932.3"/>
</dbReference>
<keyword evidence="1" id="KW-1133">Transmembrane helix</keyword>
<organism evidence="2 3">
    <name type="scientific">Chlorobaculum tepidum (strain ATCC 49652 / DSM 12025 / NBRC 103806 / TLS)</name>
    <name type="common">Chlorobium tepidum</name>
    <dbReference type="NCBI Taxonomy" id="194439"/>
    <lineage>
        <taxon>Bacteria</taxon>
        <taxon>Pseudomonadati</taxon>
        <taxon>Chlorobiota</taxon>
        <taxon>Chlorobiia</taxon>
        <taxon>Chlorobiales</taxon>
        <taxon>Chlorobiaceae</taxon>
        <taxon>Chlorobaculum</taxon>
    </lineage>
</organism>
<keyword evidence="1" id="KW-0472">Membrane</keyword>
<protein>
    <submittedName>
        <fullName evidence="2">Uncharacterized protein</fullName>
    </submittedName>
</protein>
<accession>Q8KCX7</accession>
<sequence>MEREPIQGNVLKTAATVAGAGALLSPAGLPILQGIAGIAVVGLGIFAAGTAAMKVGEMISSGFGQSKPQQEEEDSPFL</sequence>
<evidence type="ECO:0000313" key="3">
    <source>
        <dbReference type="Proteomes" id="UP000001007"/>
    </source>
</evidence>
<reference evidence="2 3" key="1">
    <citation type="journal article" date="2002" name="Proc. Natl. Acad. Sci. U.S.A.">
        <title>The complete genome sequence of Chlorobium tepidum TLS, a photosynthetic, anaerobic, green-sulfur bacterium.</title>
        <authorList>
            <person name="Eisen J.A."/>
            <person name="Nelson K.E."/>
            <person name="Paulsen I.T."/>
            <person name="Heidelberg J.F."/>
            <person name="Wu M."/>
            <person name="Dodson R.J."/>
            <person name="Deboy R."/>
            <person name="Gwinn M.L."/>
            <person name="Nelson W.C."/>
            <person name="Haft D.H."/>
            <person name="Hickey E.K."/>
            <person name="Peterson J.D."/>
            <person name="Durkin A.S."/>
            <person name="Kolonay J.L."/>
            <person name="Yang F."/>
            <person name="Holt I."/>
            <person name="Umayam L.A."/>
            <person name="Mason T."/>
            <person name="Brenner M."/>
            <person name="Shea T.P."/>
            <person name="Parksey D."/>
            <person name="Nierman W.C."/>
            <person name="Feldblyum T.V."/>
            <person name="Hansen C.L."/>
            <person name="Craven M.B."/>
            <person name="Radune D."/>
            <person name="Vamathevan J."/>
            <person name="Khouri H."/>
            <person name="White O."/>
            <person name="Gruber T.M."/>
            <person name="Ketchum K.A."/>
            <person name="Venter J.C."/>
            <person name="Tettelin H."/>
            <person name="Bryant D.A."/>
            <person name="Fraser C.M."/>
        </authorList>
    </citation>
    <scope>NUCLEOTIDE SEQUENCE [LARGE SCALE GENOMIC DNA]</scope>
    <source>
        <strain evidence="3">ATCC 49652 / DSM 12025 / NBRC 103806 / TLS</strain>
    </source>
</reference>
<dbReference type="HOGENOM" id="CLU_197367_0_0_10"/>